<protein>
    <submittedName>
        <fullName evidence="2">Uncharacterized protein</fullName>
    </submittedName>
</protein>
<dbReference type="Proteomes" id="UP000663823">
    <property type="component" value="Unassembled WGS sequence"/>
</dbReference>
<evidence type="ECO:0000256" key="1">
    <source>
        <dbReference type="SAM" id="Coils"/>
    </source>
</evidence>
<accession>A0A818IAJ6</accession>
<organism evidence="2 3">
    <name type="scientific">Rotaria sordida</name>
    <dbReference type="NCBI Taxonomy" id="392033"/>
    <lineage>
        <taxon>Eukaryota</taxon>
        <taxon>Metazoa</taxon>
        <taxon>Spiralia</taxon>
        <taxon>Gnathifera</taxon>
        <taxon>Rotifera</taxon>
        <taxon>Eurotatoria</taxon>
        <taxon>Bdelloidea</taxon>
        <taxon>Philodinida</taxon>
        <taxon>Philodinidae</taxon>
        <taxon>Rotaria</taxon>
    </lineage>
</organism>
<name>A0A818IAJ6_9BILA</name>
<gene>
    <name evidence="2" type="ORF">OTI717_LOCUS2819</name>
</gene>
<proteinExistence type="predicted"/>
<comment type="caution">
    <text evidence="2">The sequence shown here is derived from an EMBL/GenBank/DDBJ whole genome shotgun (WGS) entry which is preliminary data.</text>
</comment>
<dbReference type="AlphaFoldDB" id="A0A818IAJ6"/>
<reference evidence="2" key="1">
    <citation type="submission" date="2021-02" db="EMBL/GenBank/DDBJ databases">
        <authorList>
            <person name="Nowell W R."/>
        </authorList>
    </citation>
    <scope>NUCLEOTIDE SEQUENCE</scope>
</reference>
<evidence type="ECO:0000313" key="3">
    <source>
        <dbReference type="Proteomes" id="UP000663823"/>
    </source>
</evidence>
<keyword evidence="1" id="KW-0175">Coiled coil</keyword>
<sequence length="317" mass="37794">MNASYDLTTTPKTINRSKYIESLMDFSTPMSTISNRWISNTTIKNFNEFDEKISSDNVINLPIINDKIIHINNNNNNNNNNNQIIIDQLLKKFHEHKINFHNTQNYLNLLDDHLREITTVLNQLQNFLEQNSSLKTTTDQIETRLLQMSTKREQIRTAINNFHQSPTINQTLNDIIQQISPRTSNITITTDPMIYCTELINAVQLNINQRTNLIERFYHEQNRIKHRTDDYYAKFKQRQEFLMQLVEKIIEQQKINEKYIETININKPQFNKHREQLTELNKLTEEYQILQDENRLLKHRAKENIQTLYNSINQVTE</sequence>
<evidence type="ECO:0000313" key="2">
    <source>
        <dbReference type="EMBL" id="CAF3521285.1"/>
    </source>
</evidence>
<dbReference type="EMBL" id="CAJOAX010000143">
    <property type="protein sequence ID" value="CAF3521285.1"/>
    <property type="molecule type" value="Genomic_DNA"/>
</dbReference>
<feature type="coiled-coil region" evidence="1">
    <location>
        <begin position="273"/>
        <end position="300"/>
    </location>
</feature>